<protein>
    <recommendedName>
        <fullName evidence="3">Lacal_2735 family protein</fullName>
    </recommendedName>
</protein>
<comment type="caution">
    <text evidence="1">The sequence shown here is derived from an EMBL/GenBank/DDBJ whole genome shotgun (WGS) entry which is preliminary data.</text>
</comment>
<gene>
    <name evidence="1" type="ORF">WJ0W_007104</name>
</gene>
<dbReference type="EMBL" id="CALYLO010000021">
    <property type="protein sequence ID" value="CAH8249918.1"/>
    <property type="molecule type" value="Genomic_DNA"/>
</dbReference>
<evidence type="ECO:0000313" key="2">
    <source>
        <dbReference type="Proteomes" id="UP001154322"/>
    </source>
</evidence>
<proteinExistence type="predicted"/>
<reference evidence="1" key="1">
    <citation type="submission" date="2022-06" db="EMBL/GenBank/DDBJ databases">
        <authorList>
            <person name="Dietemann V."/>
            <person name="Ory F."/>
            <person name="Dainat B."/>
            <person name="Oberhansli S."/>
        </authorList>
    </citation>
    <scope>NUCLEOTIDE SEQUENCE</scope>
    <source>
        <strain evidence="1">Ena-SAMPLE-TAB-26-04-2022-14:26:32:270-5432</strain>
    </source>
</reference>
<evidence type="ECO:0000313" key="1">
    <source>
        <dbReference type="EMBL" id="CAH8249918.1"/>
    </source>
</evidence>
<dbReference type="RefSeq" id="WP_261948983.1">
    <property type="nucleotide sequence ID" value="NZ_CALYLO010000021.1"/>
</dbReference>
<sequence>MAGFIFKNEAAPKQNTKLVALPDDQQFREELRSRKTAKAGKDDADDFYQRQAEKALAALRKLG</sequence>
<evidence type="ECO:0008006" key="3">
    <source>
        <dbReference type="Google" id="ProtNLM"/>
    </source>
</evidence>
<organism evidence="1 2">
    <name type="scientific">Paenibacillus melissococcoides</name>
    <dbReference type="NCBI Taxonomy" id="2912268"/>
    <lineage>
        <taxon>Bacteria</taxon>
        <taxon>Bacillati</taxon>
        <taxon>Bacillota</taxon>
        <taxon>Bacilli</taxon>
        <taxon>Bacillales</taxon>
        <taxon>Paenibacillaceae</taxon>
        <taxon>Paenibacillus</taxon>
    </lineage>
</organism>
<accession>A0ABM9GCN0</accession>
<dbReference type="Proteomes" id="UP001154322">
    <property type="component" value="Unassembled WGS sequence"/>
</dbReference>
<name>A0ABM9GCN0_9BACL</name>
<keyword evidence="2" id="KW-1185">Reference proteome</keyword>